<dbReference type="EMBL" id="LT966316">
    <property type="protein sequence ID" value="SOU93636.1"/>
    <property type="molecule type" value="Genomic_DNA"/>
</dbReference>
<evidence type="ECO:0000256" key="1">
    <source>
        <dbReference type="SAM" id="MobiDB-lite"/>
    </source>
</evidence>
<feature type="region of interest" description="Disordered" evidence="1">
    <location>
        <begin position="1"/>
        <end position="24"/>
    </location>
</feature>
<feature type="region of interest" description="Disordered" evidence="1">
    <location>
        <begin position="93"/>
        <end position="112"/>
    </location>
</feature>
<dbReference type="AlphaFoldDB" id="A0A2I2MJW1"/>
<name>A0A2I2MJW1_9BACT</name>
<proteinExistence type="predicted"/>
<reference evidence="2" key="1">
    <citation type="submission" date="2017-12" db="EMBL/GenBank/DDBJ databases">
        <authorList>
            <consortium name="SysMetEx"/>
        </authorList>
    </citation>
    <scope>NUCLEOTIDE SEQUENCE</scope>
    <source>
        <strain evidence="2">Pb_238</strain>
    </source>
</reference>
<feature type="compositionally biased region" description="Basic and acidic residues" evidence="1">
    <location>
        <begin position="93"/>
        <end position="105"/>
    </location>
</feature>
<evidence type="ECO:0000313" key="2">
    <source>
        <dbReference type="EMBL" id="SOU93636.1"/>
    </source>
</evidence>
<accession>A0A2I2MJW1</accession>
<gene>
    <name evidence="2" type="ORF">LFTS_02291</name>
</gene>
<organism evidence="2">
    <name type="scientific">Leptospirillum ferriphilum</name>
    <dbReference type="NCBI Taxonomy" id="178606"/>
    <lineage>
        <taxon>Bacteria</taxon>
        <taxon>Pseudomonadati</taxon>
        <taxon>Nitrospirota</taxon>
        <taxon>Nitrospiria</taxon>
        <taxon>Nitrospirales</taxon>
        <taxon>Nitrospiraceae</taxon>
        <taxon>Leptospirillum</taxon>
    </lineage>
</organism>
<protein>
    <submittedName>
        <fullName evidence="2">Uncharacterized protein</fullName>
    </submittedName>
</protein>
<sequence length="112" mass="12994">MNLKQEGVPVHPEKENAGRVWGRGPDDCPHLRKARSPSQSFCVLSGEGHMGPVSRKIYREVICRSGEHQACRIYLDWSSRVARQRFAERMRDEQQIREEEKEGFRRSVTVLS</sequence>